<dbReference type="RefSeq" id="XP_065963482.1">
    <property type="nucleotide sequence ID" value="XM_066106544.1"/>
</dbReference>
<dbReference type="EMBL" id="NQIK02000003">
    <property type="protein sequence ID" value="KAF7573366.1"/>
    <property type="molecule type" value="Genomic_DNA"/>
</dbReference>
<proteinExistence type="predicted"/>
<reference evidence="1" key="1">
    <citation type="journal article" date="2018" name="BMC Genomics">
        <title>Comparative genomics of the wheat fungal pathogen Pyrenophora tritici-repentis reveals chromosomal variations and genome plasticity.</title>
        <authorList>
            <person name="Moolhuijzen P."/>
            <person name="See P.T."/>
            <person name="Hane J.K."/>
            <person name="Shi G."/>
            <person name="Liu Z."/>
            <person name="Oliver R.P."/>
            <person name="Moffat C.S."/>
        </authorList>
    </citation>
    <scope>NUCLEOTIDE SEQUENCE [LARGE SCALE GENOMIC DNA]</scope>
    <source>
        <strain evidence="1">M4</strain>
    </source>
</reference>
<protein>
    <submittedName>
        <fullName evidence="1">Uncharacterized protein</fullName>
    </submittedName>
</protein>
<evidence type="ECO:0000313" key="2">
    <source>
        <dbReference type="Proteomes" id="UP000245464"/>
    </source>
</evidence>
<sequence length="67" mass="7598">MFAIRFVNGSHLEQRLSKMLILKFGTMATAGIISFNIKVSDRMSQATTYNSSYYTTLSRRRTGDSLL</sequence>
<comment type="caution">
    <text evidence="1">The sequence shown here is derived from an EMBL/GenBank/DDBJ whole genome shotgun (WGS) entry which is preliminary data.</text>
</comment>
<dbReference type="Proteomes" id="UP000245464">
    <property type="component" value="Chromosome 3"/>
</dbReference>
<evidence type="ECO:0000313" key="1">
    <source>
        <dbReference type="EMBL" id="KAF7573366.1"/>
    </source>
</evidence>
<dbReference type="GeneID" id="90956027"/>
<dbReference type="AlphaFoldDB" id="A0A317APG7"/>
<gene>
    <name evidence="1" type="ORF">PtrM4_082710</name>
</gene>
<organism evidence="1 2">
    <name type="scientific">Pyrenophora tritici-repentis</name>
    <dbReference type="NCBI Taxonomy" id="45151"/>
    <lineage>
        <taxon>Eukaryota</taxon>
        <taxon>Fungi</taxon>
        <taxon>Dikarya</taxon>
        <taxon>Ascomycota</taxon>
        <taxon>Pezizomycotina</taxon>
        <taxon>Dothideomycetes</taxon>
        <taxon>Pleosporomycetidae</taxon>
        <taxon>Pleosporales</taxon>
        <taxon>Pleosporineae</taxon>
        <taxon>Pleosporaceae</taxon>
        <taxon>Pyrenophora</taxon>
    </lineage>
</organism>
<dbReference type="KEGG" id="ptrr:90956027"/>
<accession>A0A317APG7</accession>
<name>A0A317APG7_9PLEO</name>